<dbReference type="RefSeq" id="WP_208629621.1">
    <property type="nucleotide sequence ID" value="NZ_CP070296.1"/>
</dbReference>
<evidence type="ECO:0000313" key="1">
    <source>
        <dbReference type="EMBL" id="QST74398.1"/>
    </source>
</evidence>
<accession>A0ABD7EED3</accession>
<dbReference type="Proteomes" id="UP000663211">
    <property type="component" value="Chromosome"/>
</dbReference>
<reference evidence="1 2" key="1">
    <citation type="submission" date="2021-03" db="EMBL/GenBank/DDBJ databases">
        <title>Comparative genomics of Chinese and international isolates of Escherichia albertii: population structure and evolution of virulence and antimicrobial resistance.</title>
        <authorList>
            <person name="Wang H."/>
            <person name="Xiong Y."/>
            <person name="Luo L."/>
        </authorList>
    </citation>
    <scope>NUCLEOTIDE SEQUENCE [LARGE SCALE GENOMIC DNA]</scope>
    <source>
        <strain evidence="1 2">Sample 165</strain>
    </source>
</reference>
<gene>
    <name evidence="1" type="ORF">JRC44_04510</name>
</gene>
<dbReference type="AlphaFoldDB" id="A0ABD7EED3"/>
<dbReference type="EMBL" id="CP070296">
    <property type="protein sequence ID" value="QST74398.1"/>
    <property type="molecule type" value="Genomic_DNA"/>
</dbReference>
<sequence length="243" mass="27506">MSENKIIAAIEFDHNDAKDINTIADYIRDELASAFVKKTICDMANITPSKMSLEERLSLSSEIENKDLKVNISVCAGYGDDIDKKFNSVYSEFNDVLKAAIIFEVLGFNRLADQLRERYAVLVSESLLKSVRDIANVKKIISEDRSKAKKGKTNRHKSTALSIACNTWKKYPNASLPGLSAEIYAHLRNKWNDVPVVGTIERWLKESGMNPKSPQKNRDFKLVIGDKVDWPPESPDNQYHLNK</sequence>
<proteinExistence type="predicted"/>
<protein>
    <submittedName>
        <fullName evidence="1">Uncharacterized protein</fullName>
    </submittedName>
</protein>
<evidence type="ECO:0000313" key="2">
    <source>
        <dbReference type="Proteomes" id="UP000663211"/>
    </source>
</evidence>
<organism evidence="1 2">
    <name type="scientific">Escherichia albertii</name>
    <dbReference type="NCBI Taxonomy" id="208962"/>
    <lineage>
        <taxon>Bacteria</taxon>
        <taxon>Pseudomonadati</taxon>
        <taxon>Pseudomonadota</taxon>
        <taxon>Gammaproteobacteria</taxon>
        <taxon>Enterobacterales</taxon>
        <taxon>Enterobacteriaceae</taxon>
        <taxon>Escherichia</taxon>
    </lineage>
</organism>
<name>A0ABD7EED3_ESCAL</name>